<evidence type="ECO:0000256" key="7">
    <source>
        <dbReference type="ARBA" id="ARBA00078055"/>
    </source>
</evidence>
<feature type="domain" description="3-octaprenyl-4-hydroxybenzoate carboxy-lyase-like Rift-related" evidence="9">
    <location>
        <begin position="118"/>
        <end position="338"/>
    </location>
</feature>
<dbReference type="Gene3D" id="1.20.5.570">
    <property type="entry name" value="Single helix bin"/>
    <property type="match status" value="1"/>
</dbReference>
<feature type="domain" description="3-octaprenyl-4-hydroxybenzoate carboxy-lyase-like C-terminal" evidence="11">
    <location>
        <begin position="343"/>
        <end position="466"/>
    </location>
</feature>
<keyword evidence="13" id="KW-1185">Reference proteome</keyword>
<evidence type="ECO:0000259" key="9">
    <source>
        <dbReference type="Pfam" id="PF01977"/>
    </source>
</evidence>
<organism evidence="12 13">
    <name type="scientific">Biomaibacter acetigenes</name>
    <dbReference type="NCBI Taxonomy" id="2316383"/>
    <lineage>
        <taxon>Bacteria</taxon>
        <taxon>Bacillati</taxon>
        <taxon>Bacillota</taxon>
        <taxon>Clostridia</taxon>
        <taxon>Thermosediminibacterales</taxon>
        <taxon>Tepidanaerobacteraceae</taxon>
        <taxon>Biomaibacter</taxon>
    </lineage>
</organism>
<feature type="domain" description="3-octaprenyl-4-hydroxybenzoate carboxy-lyase-like N-terminal" evidence="10">
    <location>
        <begin position="10"/>
        <end position="84"/>
    </location>
</feature>
<evidence type="ECO:0000256" key="5">
    <source>
        <dbReference type="ARBA" id="ARBA00066414"/>
    </source>
</evidence>
<dbReference type="InterPro" id="IPR049383">
    <property type="entry name" value="UbiD-like_N"/>
</dbReference>
<dbReference type="AlphaFoldDB" id="A0A3G2RA31"/>
<dbReference type="GO" id="GO:0008694">
    <property type="term" value="F:4-hydroxy-3-polyprenylbenzoate decarboxylase activity"/>
    <property type="evidence" value="ECO:0007669"/>
    <property type="project" value="TreeGrafter"/>
</dbReference>
<keyword evidence="2" id="KW-0216">Detoxification</keyword>
<dbReference type="KEGG" id="bacg:D2962_11220"/>
<evidence type="ECO:0000313" key="13">
    <source>
        <dbReference type="Proteomes" id="UP000280960"/>
    </source>
</evidence>
<evidence type="ECO:0000259" key="10">
    <source>
        <dbReference type="Pfam" id="PF20695"/>
    </source>
</evidence>
<reference evidence="12 13" key="1">
    <citation type="submission" date="2018-10" db="EMBL/GenBank/DDBJ databases">
        <authorList>
            <person name="Zhang X."/>
        </authorList>
    </citation>
    <scope>NUCLEOTIDE SEQUENCE [LARGE SCALE GENOMIC DNA]</scope>
    <source>
        <strain evidence="12 13">SK-G1</strain>
    </source>
</reference>
<dbReference type="Gene3D" id="3.40.1670.10">
    <property type="entry name" value="UbiD C-terminal domain-like"/>
    <property type="match status" value="1"/>
</dbReference>
<dbReference type="NCBIfam" id="TIGR00148">
    <property type="entry name" value="UbiD family decarboxylase"/>
    <property type="match status" value="1"/>
</dbReference>
<comment type="catalytic activity">
    <reaction evidence="4">
        <text>4-hydroxybenzoate + H(+) = phenol + CO2</text>
        <dbReference type="Rhea" id="RHEA:10876"/>
        <dbReference type="ChEBI" id="CHEBI:15378"/>
        <dbReference type="ChEBI" id="CHEBI:15882"/>
        <dbReference type="ChEBI" id="CHEBI:16526"/>
        <dbReference type="ChEBI" id="CHEBI:17879"/>
        <dbReference type="EC" id="4.1.1.61"/>
    </reaction>
</comment>
<evidence type="ECO:0000256" key="1">
    <source>
        <dbReference type="ARBA" id="ARBA00010021"/>
    </source>
</evidence>
<dbReference type="RefSeq" id="WP_122015780.1">
    <property type="nucleotide sequence ID" value="NZ_CP033169.1"/>
</dbReference>
<dbReference type="GO" id="GO:0018799">
    <property type="term" value="F:4-hydroxybenzoate decarboxylase activity"/>
    <property type="evidence" value="ECO:0007669"/>
    <property type="project" value="UniProtKB-EC"/>
</dbReference>
<comment type="similarity">
    <text evidence="1">Belongs to the UbiD family.</text>
</comment>
<proteinExistence type="inferred from homology"/>
<evidence type="ECO:0000256" key="8">
    <source>
        <dbReference type="ARBA" id="ARBA00079372"/>
    </source>
</evidence>
<gene>
    <name evidence="12" type="ORF">D2962_11220</name>
</gene>
<dbReference type="PANTHER" id="PTHR30108">
    <property type="entry name" value="3-OCTAPRENYL-4-HYDROXYBENZOATE CARBOXY-LYASE-RELATED"/>
    <property type="match status" value="1"/>
</dbReference>
<accession>A0A3G2RA31</accession>
<evidence type="ECO:0000313" key="12">
    <source>
        <dbReference type="EMBL" id="AYO32275.1"/>
    </source>
</evidence>
<dbReference type="SUPFAM" id="SSF50475">
    <property type="entry name" value="FMN-binding split barrel"/>
    <property type="match status" value="1"/>
</dbReference>
<dbReference type="GO" id="GO:0009636">
    <property type="term" value="P:response to toxic substance"/>
    <property type="evidence" value="ECO:0007669"/>
    <property type="project" value="UniProtKB-KW"/>
</dbReference>
<sequence length="508" mass="57793">MAYRDLQEFINVMEDKGLLKRIKTEVDPELEITEIYDRVVKSGGPALLFENVKGSKFPLLINAFGTEERMNLALGVNNLDEIAGRIDELIHMAMPEGFMEKLKTFSKLAGLAGIFPRKVKEAPCQQVVEEDVDLFKLPIIKCWPRDGGRYITLPLIFTKDPMTGRQNMGMYRLQVFDKATTGMHWHMHKDGAENYRQTCEENCLQEILKNRMAGKTGKLVKEKVEGRMEVAVALGGDPALIYAATAPLPRNIDEVLFAGFLRNAPVEMVKAKTVDLYVPAHAEFILEGYVDFNELRREGPFGDHTGYYSLADDYPVFHIECITRKKSPVYPATVVGKPPMEDCFLAKATERIFLPMLKMFLPEIVDINLPMEGSFHNFAIVSIRKSYPGHARKVMNALWGMGQMMFTKVILVIDDDTDPHDIPRVAWKAFNNVDPERDIIITKGPLDVLDHSPNLTGYGGKMGIDATKKWKSEGYLREWPDEIVMNKNIKDLVTKRWKEYGFTDQDKF</sequence>
<dbReference type="FunFam" id="3.40.1670.10:FF:000003">
    <property type="entry name" value="Phenolic acid decarboxylase"/>
    <property type="match status" value="1"/>
</dbReference>
<dbReference type="InterPro" id="IPR049381">
    <property type="entry name" value="UbiD-like_C"/>
</dbReference>
<dbReference type="GO" id="GO:0006744">
    <property type="term" value="P:ubiquinone biosynthetic process"/>
    <property type="evidence" value="ECO:0007669"/>
    <property type="project" value="TreeGrafter"/>
</dbReference>
<dbReference type="EC" id="4.1.1.61" evidence="5"/>
<dbReference type="Proteomes" id="UP000280960">
    <property type="component" value="Chromosome"/>
</dbReference>
<evidence type="ECO:0000256" key="6">
    <source>
        <dbReference type="ARBA" id="ARBA00072018"/>
    </source>
</evidence>
<dbReference type="Pfam" id="PF20695">
    <property type="entry name" value="UbiD_N"/>
    <property type="match status" value="1"/>
</dbReference>
<evidence type="ECO:0000256" key="3">
    <source>
        <dbReference type="ARBA" id="ARBA00022797"/>
    </source>
</evidence>
<keyword evidence="3" id="KW-0058">Aromatic hydrocarbons catabolism</keyword>
<dbReference type="GO" id="GO:0005829">
    <property type="term" value="C:cytosol"/>
    <property type="evidence" value="ECO:0007669"/>
    <property type="project" value="TreeGrafter"/>
</dbReference>
<dbReference type="SUPFAM" id="SSF143968">
    <property type="entry name" value="UbiD C-terminal domain-like"/>
    <property type="match status" value="1"/>
</dbReference>
<dbReference type="InterPro" id="IPR048304">
    <property type="entry name" value="UbiD_Rift_dom"/>
</dbReference>
<dbReference type="Pfam" id="PF01977">
    <property type="entry name" value="UbiD"/>
    <property type="match status" value="1"/>
</dbReference>
<dbReference type="EMBL" id="CP033169">
    <property type="protein sequence ID" value="AYO32275.1"/>
    <property type="molecule type" value="Genomic_DNA"/>
</dbReference>
<protein>
    <recommendedName>
        <fullName evidence="6">Phenolic acid decarboxylase</fullName>
        <ecNumber evidence="5">4.1.1.61</ecNumber>
    </recommendedName>
    <alternativeName>
        <fullName evidence="7">4-hydroxybenzoate decarboxylase</fullName>
    </alternativeName>
    <alternativeName>
        <fullName evidence="8">Phenolic acid decarboxylase subunit C</fullName>
    </alternativeName>
</protein>
<dbReference type="Pfam" id="PF20696">
    <property type="entry name" value="UbiD_C"/>
    <property type="match status" value="1"/>
</dbReference>
<evidence type="ECO:0000259" key="11">
    <source>
        <dbReference type="Pfam" id="PF20696"/>
    </source>
</evidence>
<evidence type="ECO:0000256" key="4">
    <source>
        <dbReference type="ARBA" id="ARBA00052687"/>
    </source>
</evidence>
<dbReference type="PANTHER" id="PTHR30108:SF17">
    <property type="entry name" value="FERULIC ACID DECARBOXYLASE 1"/>
    <property type="match status" value="1"/>
</dbReference>
<dbReference type="InterPro" id="IPR002830">
    <property type="entry name" value="UbiD"/>
</dbReference>
<name>A0A3G2RA31_9FIRM</name>
<evidence type="ECO:0000256" key="2">
    <source>
        <dbReference type="ARBA" id="ARBA00022575"/>
    </source>
</evidence>